<dbReference type="InterPro" id="IPR014878">
    <property type="entry name" value="THAP4-like_heme-bd"/>
</dbReference>
<accession>A0A1S6GL45</accession>
<dbReference type="SUPFAM" id="SSF50814">
    <property type="entry name" value="Lipocalins"/>
    <property type="match status" value="1"/>
</dbReference>
<evidence type="ECO:0000313" key="3">
    <source>
        <dbReference type="EMBL" id="AQS22583.1"/>
    </source>
</evidence>
<protein>
    <submittedName>
        <fullName evidence="3">Putative thap4 protein</fullName>
    </submittedName>
</protein>
<feature type="domain" description="THAP4-like heme-binding" evidence="2">
    <location>
        <begin position="1"/>
        <end position="94"/>
    </location>
</feature>
<dbReference type="PANTHER" id="PTHR15854:SF4">
    <property type="entry name" value="PEROXYNITRITE ISOMERASE THAP4"/>
    <property type="match status" value="1"/>
</dbReference>
<proteinExistence type="evidence at transcript level"/>
<comment type="catalytic activity">
    <reaction evidence="1">
        <text>peroxynitrite = nitrate</text>
        <dbReference type="Rhea" id="RHEA:63116"/>
        <dbReference type="ChEBI" id="CHEBI:17632"/>
        <dbReference type="ChEBI" id="CHEBI:25941"/>
    </reaction>
    <physiologicalReaction direction="left-to-right" evidence="1">
        <dbReference type="Rhea" id="RHEA:63117"/>
    </physiologicalReaction>
</comment>
<dbReference type="AlphaFoldDB" id="A0A1S6GL45"/>
<evidence type="ECO:0000256" key="1">
    <source>
        <dbReference type="ARBA" id="ARBA00036993"/>
    </source>
</evidence>
<dbReference type="EMBL" id="KY314149">
    <property type="protein sequence ID" value="AQS22583.1"/>
    <property type="molecule type" value="mRNA"/>
</dbReference>
<dbReference type="Gene3D" id="2.40.128.20">
    <property type="match status" value="1"/>
</dbReference>
<dbReference type="InterPro" id="IPR012674">
    <property type="entry name" value="Calycin"/>
</dbReference>
<dbReference type="InterPro" id="IPR045165">
    <property type="entry name" value="Nitrobindin"/>
</dbReference>
<reference evidence="3" key="1">
    <citation type="journal article" date="2017" name="Aquat. Toxicol.">
        <title>Spliced leader-based analyses reveal the effects of polycyclic aromatic hydrocarbons on gene expression in the copepod Pseudodiaptomus poplesia.</title>
        <authorList>
            <person name="Zhuang Y."/>
            <person name="Yang F."/>
            <person name="Xu D."/>
            <person name="Chen H."/>
            <person name="Zhang H."/>
            <person name="Liu G."/>
        </authorList>
    </citation>
    <scope>NUCLEOTIDE SEQUENCE</scope>
</reference>
<organism evidence="3">
    <name type="scientific">Pseudodiaptomus poplesia</name>
    <dbReference type="NCBI Taxonomy" id="213370"/>
    <lineage>
        <taxon>Eukaryota</taxon>
        <taxon>Metazoa</taxon>
        <taxon>Ecdysozoa</taxon>
        <taxon>Arthropoda</taxon>
        <taxon>Crustacea</taxon>
        <taxon>Multicrustacea</taxon>
        <taxon>Hexanauplia</taxon>
        <taxon>Copepoda</taxon>
        <taxon>Calanoida</taxon>
        <taxon>Pseudodiaptomidae</taxon>
        <taxon>Pseudodiaptomus</taxon>
    </lineage>
</organism>
<evidence type="ECO:0000259" key="2">
    <source>
        <dbReference type="Pfam" id="PF08768"/>
    </source>
</evidence>
<sequence>MHRESGFLRPGPQGSVVLVAAHNFGMTSVEEGTMPTDTSLTLETTGISRMVGAKKPWVTHLKRVFTLEANGNLKQVAYMATENTELTTHLVVEYCPAS</sequence>
<dbReference type="Pfam" id="PF08768">
    <property type="entry name" value="THAP4_heme-bd"/>
    <property type="match status" value="1"/>
</dbReference>
<name>A0A1S6GL45_9MAXI</name>
<dbReference type="PANTHER" id="PTHR15854">
    <property type="entry name" value="THAP4 PROTEIN"/>
    <property type="match status" value="1"/>
</dbReference>